<keyword evidence="1" id="KW-1133">Transmembrane helix</keyword>
<feature type="transmembrane region" description="Helical" evidence="1">
    <location>
        <begin position="118"/>
        <end position="139"/>
    </location>
</feature>
<evidence type="ECO:0000256" key="1">
    <source>
        <dbReference type="SAM" id="Phobius"/>
    </source>
</evidence>
<dbReference type="Pfam" id="PF11188">
    <property type="entry name" value="DUF2975"/>
    <property type="match status" value="1"/>
</dbReference>
<comment type="caution">
    <text evidence="2">The sequence shown here is derived from an EMBL/GenBank/DDBJ whole genome shotgun (WGS) entry which is preliminary data.</text>
</comment>
<dbReference type="RefSeq" id="WP_198733208.1">
    <property type="nucleotide sequence ID" value="NZ_JAEINH010000004.1"/>
</dbReference>
<dbReference type="AlphaFoldDB" id="A0A934IB53"/>
<sequence>MNRSVLIALRVALVVLLLVALLYQVQMPIMASDVARTAPEVEHLVVPYSVAAILAILCAEVAGAAVWRLLSLVERGEVFGDAAVRWVDVVIASAVGVSALSAAVLVHVLAVLRTGGPGVVLLLAVCVAGGAALALLMGVMRRLLRTAIDDRAELDEVI</sequence>
<protein>
    <submittedName>
        <fullName evidence="2">DUF2975 domain-containing protein</fullName>
    </submittedName>
</protein>
<keyword evidence="1" id="KW-0812">Transmembrane</keyword>
<gene>
    <name evidence="2" type="ORF">JAV76_06450</name>
</gene>
<organism evidence="2 3">
    <name type="scientific">Sanguibacter suaedae</name>
    <dbReference type="NCBI Taxonomy" id="2795737"/>
    <lineage>
        <taxon>Bacteria</taxon>
        <taxon>Bacillati</taxon>
        <taxon>Actinomycetota</taxon>
        <taxon>Actinomycetes</taxon>
        <taxon>Micrococcales</taxon>
        <taxon>Sanguibacteraceae</taxon>
        <taxon>Sanguibacter</taxon>
    </lineage>
</organism>
<keyword evidence="1" id="KW-0472">Membrane</keyword>
<name>A0A934IB53_9MICO</name>
<keyword evidence="3" id="KW-1185">Reference proteome</keyword>
<reference evidence="2" key="1">
    <citation type="submission" date="2020-12" db="EMBL/GenBank/DDBJ databases">
        <title>Sanguibacter suaedae sp. nov., isolated from Suaeda aralocaspica.</title>
        <authorList>
            <person name="Ma Q."/>
        </authorList>
    </citation>
    <scope>NUCLEOTIDE SEQUENCE</scope>
    <source>
        <strain evidence="2">YZGR15</strain>
    </source>
</reference>
<dbReference type="InterPro" id="IPR021354">
    <property type="entry name" value="DUF2975"/>
</dbReference>
<evidence type="ECO:0000313" key="2">
    <source>
        <dbReference type="EMBL" id="MBI9114651.1"/>
    </source>
</evidence>
<accession>A0A934IB53</accession>
<proteinExistence type="predicted"/>
<dbReference type="EMBL" id="JAEINH010000004">
    <property type="protein sequence ID" value="MBI9114651.1"/>
    <property type="molecule type" value="Genomic_DNA"/>
</dbReference>
<evidence type="ECO:0000313" key="3">
    <source>
        <dbReference type="Proteomes" id="UP000602087"/>
    </source>
</evidence>
<feature type="transmembrane region" description="Helical" evidence="1">
    <location>
        <begin position="47"/>
        <end position="70"/>
    </location>
</feature>
<feature type="transmembrane region" description="Helical" evidence="1">
    <location>
        <begin position="90"/>
        <end position="112"/>
    </location>
</feature>
<dbReference type="Proteomes" id="UP000602087">
    <property type="component" value="Unassembled WGS sequence"/>
</dbReference>